<feature type="region of interest" description="Disordered" evidence="1">
    <location>
        <begin position="308"/>
        <end position="339"/>
    </location>
</feature>
<evidence type="ECO:0000313" key="4">
    <source>
        <dbReference type="Proteomes" id="UP000225706"/>
    </source>
</evidence>
<dbReference type="STRING" id="50429.A0A2B4RP14"/>
<dbReference type="Proteomes" id="UP000225706">
    <property type="component" value="Unassembled WGS sequence"/>
</dbReference>
<dbReference type="OrthoDB" id="5982523at2759"/>
<name>A0A2B4RP14_STYPI</name>
<organism evidence="3 4">
    <name type="scientific">Stylophora pistillata</name>
    <name type="common">Smooth cauliflower coral</name>
    <dbReference type="NCBI Taxonomy" id="50429"/>
    <lineage>
        <taxon>Eukaryota</taxon>
        <taxon>Metazoa</taxon>
        <taxon>Cnidaria</taxon>
        <taxon>Anthozoa</taxon>
        <taxon>Hexacorallia</taxon>
        <taxon>Scleractinia</taxon>
        <taxon>Astrocoeniina</taxon>
        <taxon>Pocilloporidae</taxon>
        <taxon>Stylophora</taxon>
    </lineage>
</organism>
<dbReference type="Pfam" id="PF13843">
    <property type="entry name" value="DDE_Tnp_1_7"/>
    <property type="match status" value="1"/>
</dbReference>
<dbReference type="EMBL" id="LSMT01000437">
    <property type="protein sequence ID" value="PFX17982.1"/>
    <property type="molecule type" value="Genomic_DNA"/>
</dbReference>
<reference evidence="4" key="1">
    <citation type="journal article" date="2017" name="bioRxiv">
        <title>Comparative analysis of the genomes of Stylophora pistillata and Acropora digitifera provides evidence for extensive differences between species of corals.</title>
        <authorList>
            <person name="Voolstra C.R."/>
            <person name="Li Y."/>
            <person name="Liew Y.J."/>
            <person name="Baumgarten S."/>
            <person name="Zoccola D."/>
            <person name="Flot J.-F."/>
            <person name="Tambutte S."/>
            <person name="Allemand D."/>
            <person name="Aranda M."/>
        </authorList>
    </citation>
    <scope>NUCLEOTIDE SEQUENCE [LARGE SCALE GENOMIC DNA]</scope>
</reference>
<proteinExistence type="predicted"/>
<feature type="domain" description="PiggyBac transposable element-derived protein" evidence="2">
    <location>
        <begin position="67"/>
        <end position="207"/>
    </location>
</feature>
<dbReference type="PANTHER" id="PTHR46599">
    <property type="entry name" value="PIGGYBAC TRANSPOSABLE ELEMENT-DERIVED PROTEIN 4"/>
    <property type="match status" value="1"/>
</dbReference>
<evidence type="ECO:0000313" key="3">
    <source>
        <dbReference type="EMBL" id="PFX17982.1"/>
    </source>
</evidence>
<gene>
    <name evidence="3" type="primary">PGBD5</name>
    <name evidence="3" type="ORF">AWC38_SpisGene17661</name>
</gene>
<comment type="caution">
    <text evidence="3">The sequence shown here is derived from an EMBL/GenBank/DDBJ whole genome shotgun (WGS) entry which is preliminary data.</text>
</comment>
<sequence length="339" mass="39699">MRWTSTIQPLEGINFHEEVGMRVEMDNDSNCLDYFQLLFTHDVYQLIIHKTKRFERQKRQLEDNSLELEKKGIRACGTVRGNRKYLPQDIVDQQCEQVKSLVRGESLFPQSGNLICVTWKDRKLVHLLSTLPEGLGIGQIERRVKTRGQWQRQNIAQPQLIKLYNSHMGGVDLGDQRIATCCRLMKGNIWYYKIFFHMLEVAVLNAHIMYRRAGHPRVTIVKFKENLVRELIGGNSFRRNNFSGGNVAVQDVRFDRQQFHHPVATDTHRNCKIHIQRVETVYECSVCQVRMCPAPCFERYHTLQTYLFDDPSRNGPKRLKDSHGRPRNGPGRPLQRRSR</sequence>
<accession>A0A2B4RP14</accession>
<keyword evidence="4" id="KW-1185">Reference proteome</keyword>
<dbReference type="InterPro" id="IPR029526">
    <property type="entry name" value="PGBD"/>
</dbReference>
<dbReference type="PANTHER" id="PTHR46599:SF3">
    <property type="entry name" value="PIGGYBAC TRANSPOSABLE ELEMENT-DERIVED PROTEIN 4"/>
    <property type="match status" value="1"/>
</dbReference>
<evidence type="ECO:0000256" key="1">
    <source>
        <dbReference type="SAM" id="MobiDB-lite"/>
    </source>
</evidence>
<dbReference type="AlphaFoldDB" id="A0A2B4RP14"/>
<evidence type="ECO:0000259" key="2">
    <source>
        <dbReference type="Pfam" id="PF13843"/>
    </source>
</evidence>
<protein>
    <submittedName>
        <fullName evidence="3">PiggyBac transposable element-derived protein 5</fullName>
    </submittedName>
</protein>